<dbReference type="Proteomes" id="UP000028839">
    <property type="component" value="Unassembled WGS sequence"/>
</dbReference>
<evidence type="ECO:0000256" key="1">
    <source>
        <dbReference type="SAM" id="Phobius"/>
    </source>
</evidence>
<accession>A0A0E2YXF3</accession>
<keyword evidence="1" id="KW-0812">Transmembrane</keyword>
<reference evidence="2 3" key="1">
    <citation type="submission" date="2014-07" db="EMBL/GenBank/DDBJ databases">
        <title>Comparative analysis of Nitrosococcus oceani genome inventories of strains from Pacific and Atlantic gyres.</title>
        <authorList>
            <person name="Lim C.K."/>
            <person name="Wang L."/>
            <person name="Sayavedra-Soto L.A."/>
            <person name="Klotz M.G."/>
        </authorList>
    </citation>
    <scope>NUCLEOTIDE SEQUENCE [LARGE SCALE GENOMIC DNA]</scope>
    <source>
        <strain evidence="2 3">C-27</strain>
    </source>
</reference>
<keyword evidence="1" id="KW-0472">Membrane</keyword>
<evidence type="ECO:0000313" key="3">
    <source>
        <dbReference type="Proteomes" id="UP000028839"/>
    </source>
</evidence>
<dbReference type="AlphaFoldDB" id="A0A0E2YXF3"/>
<feature type="transmembrane region" description="Helical" evidence="1">
    <location>
        <begin position="58"/>
        <end position="81"/>
    </location>
</feature>
<proteinExistence type="predicted"/>
<dbReference type="EMBL" id="JPGN01000391">
    <property type="protein sequence ID" value="KFI17864.1"/>
    <property type="molecule type" value="Genomic_DNA"/>
</dbReference>
<keyword evidence="1" id="KW-1133">Transmembrane helix</keyword>
<feature type="transmembrane region" description="Helical" evidence="1">
    <location>
        <begin position="23"/>
        <end position="46"/>
    </location>
</feature>
<protein>
    <submittedName>
        <fullName evidence="2">Sodium:proline symporter</fullName>
    </submittedName>
</protein>
<feature type="non-terminal residue" evidence="2">
    <location>
        <position position="1"/>
    </location>
</feature>
<dbReference type="HOGENOM" id="CLU_2445961_0_0_6"/>
<sequence length="91" mass="10226">RFTAAMIFGQAGLQIPATFDWELALIAACIHFSLSIVYAVGLSYLIHCFDRKNSVIIGGLFGLGIFLINMYGFVMIFPWFIETRDWITVTA</sequence>
<name>A0A0E2YXF3_9GAMM</name>
<feature type="non-terminal residue" evidence="2">
    <location>
        <position position="91"/>
    </location>
</feature>
<gene>
    <name evidence="2" type="ORF">IB75_17870</name>
</gene>
<comment type="caution">
    <text evidence="2">The sequence shown here is derived from an EMBL/GenBank/DDBJ whole genome shotgun (WGS) entry which is preliminary data.</text>
</comment>
<evidence type="ECO:0000313" key="2">
    <source>
        <dbReference type="EMBL" id="KFI17864.1"/>
    </source>
</evidence>
<organism evidence="2 3">
    <name type="scientific">Nitrosococcus oceani C-27</name>
    <dbReference type="NCBI Taxonomy" id="314279"/>
    <lineage>
        <taxon>Bacteria</taxon>
        <taxon>Pseudomonadati</taxon>
        <taxon>Pseudomonadota</taxon>
        <taxon>Gammaproteobacteria</taxon>
        <taxon>Chromatiales</taxon>
        <taxon>Chromatiaceae</taxon>
        <taxon>Nitrosococcus</taxon>
    </lineage>
</organism>